<sequence length="576" mass="67772">MQPLHLIDAIGPFFRGHDVRTINWSKIPWHHLPKAGGSEAEAWWALVRADLTRFADQASAWGFNAVSLDDVTHLADHAWLEPELRARIARYREEFARCFEIFTTRGMQVHLTMDVMTYTPELQRRMVEDKREVNDYLAELLDGFFVSFPQVAGIIIRIGESDGKGVHDEFRSQLVIQKPAQARQLLCDLLPVCEKHARRLIFRTWTVGAYRIGDLMWHRRTFTSVFEGLESPALVISMKYGESDFFRYLPLNSNFFRTDVAKIVELQTRREYEGCGEYPSFTGWEYERYARELKHAKNVIGCMVWCQTGGWVPFRRIALIDPEAIWTDLNTFVTIRVMKDSMPVEDAVRAFAKERALGDAEALIELLRYSDEVIRELLYTEEFAQQKLFFRRVRIPPLLQVYWGNIFINHSIKKLLRYFVQEPEAALRSAARCMDRLEQMIALAPRAGVPVADLEYMRDTFRLLALAREYTFTEFTPEMETRLREAKRAYKAKYPKRGLRARYRIKTDFKPFWVKRRYLGWAIELLMRRRRGYRLIDRLLILHVLSMIYRIIAVRKPHWIPGFAKESAMGVDVVFR</sequence>
<proteinExistence type="predicted"/>
<name>A0A7W7YEG1_9BACT</name>
<dbReference type="AlphaFoldDB" id="A0A7W7YEG1"/>
<reference evidence="1 2" key="1">
    <citation type="submission" date="2020-08" db="EMBL/GenBank/DDBJ databases">
        <title>Genomic Encyclopedia of Type Strains, Phase IV (KMG-IV): sequencing the most valuable type-strain genomes for metagenomic binning, comparative biology and taxonomic classification.</title>
        <authorList>
            <person name="Goeker M."/>
        </authorList>
    </citation>
    <scope>NUCLEOTIDE SEQUENCE [LARGE SCALE GENOMIC DNA]</scope>
    <source>
        <strain evidence="1 2">DSM 12252</strain>
    </source>
</reference>
<keyword evidence="2" id="KW-1185">Reference proteome</keyword>
<evidence type="ECO:0008006" key="3">
    <source>
        <dbReference type="Google" id="ProtNLM"/>
    </source>
</evidence>
<dbReference type="EMBL" id="JACHIG010000010">
    <property type="protein sequence ID" value="MBB5034672.1"/>
    <property type="molecule type" value="Genomic_DNA"/>
</dbReference>
<comment type="caution">
    <text evidence="1">The sequence shown here is derived from an EMBL/GenBank/DDBJ whole genome shotgun (WGS) entry which is preliminary data.</text>
</comment>
<dbReference type="SUPFAM" id="SSF51445">
    <property type="entry name" value="(Trans)glycosidases"/>
    <property type="match status" value="1"/>
</dbReference>
<dbReference type="InterPro" id="IPR017853">
    <property type="entry name" value="GH"/>
</dbReference>
<organism evidence="1 2">
    <name type="scientific">Prosthecobacter vanneervenii</name>
    <dbReference type="NCBI Taxonomy" id="48466"/>
    <lineage>
        <taxon>Bacteria</taxon>
        <taxon>Pseudomonadati</taxon>
        <taxon>Verrucomicrobiota</taxon>
        <taxon>Verrucomicrobiia</taxon>
        <taxon>Verrucomicrobiales</taxon>
        <taxon>Verrucomicrobiaceae</taxon>
        <taxon>Prosthecobacter</taxon>
    </lineage>
</organism>
<dbReference type="RefSeq" id="WP_184342703.1">
    <property type="nucleotide sequence ID" value="NZ_JACHIG010000010.1"/>
</dbReference>
<protein>
    <recommendedName>
        <fullName evidence="3">Glycosyl hydrolase family 67</fullName>
    </recommendedName>
</protein>
<evidence type="ECO:0000313" key="1">
    <source>
        <dbReference type="EMBL" id="MBB5034672.1"/>
    </source>
</evidence>
<evidence type="ECO:0000313" key="2">
    <source>
        <dbReference type="Proteomes" id="UP000590740"/>
    </source>
</evidence>
<gene>
    <name evidence="1" type="ORF">HNQ65_004277</name>
</gene>
<accession>A0A7W7YEG1</accession>
<dbReference type="Proteomes" id="UP000590740">
    <property type="component" value="Unassembled WGS sequence"/>
</dbReference>